<feature type="compositionally biased region" description="Basic and acidic residues" evidence="1">
    <location>
        <begin position="45"/>
        <end position="56"/>
    </location>
</feature>
<dbReference type="EMBL" id="CAUYUJ010003775">
    <property type="protein sequence ID" value="CAK0806724.1"/>
    <property type="molecule type" value="Genomic_DNA"/>
</dbReference>
<gene>
    <name evidence="3" type="ORF">PCOR1329_LOCUS12838</name>
</gene>
<sequence length="223" mass="24865">AVALLAAALRCALLPFVGGPLASGRGRPAPRPEASQVARHATLTAREKQAERSRAKGEKKKKRADSAWPVTEFPPGVKILHLEYDEESPTDQRAYNVPKTTGYPGHYCMRTFEAAVRFKYQSQRKKVKLILNSPNALKELSPTKKYRKGSFEVTDAKTGKTLYSKLETGADLVRDEGYFRRWLDKLMDDVEPAPPLEKKPLRFPPMTKMEVSVNTAGAQPEPA</sequence>
<keyword evidence="2" id="KW-0732">Signal</keyword>
<evidence type="ECO:0000313" key="3">
    <source>
        <dbReference type="EMBL" id="CAK0806724.1"/>
    </source>
</evidence>
<evidence type="ECO:0000256" key="1">
    <source>
        <dbReference type="SAM" id="MobiDB-lite"/>
    </source>
</evidence>
<organism evidence="3 4">
    <name type="scientific">Prorocentrum cordatum</name>
    <dbReference type="NCBI Taxonomy" id="2364126"/>
    <lineage>
        <taxon>Eukaryota</taxon>
        <taxon>Sar</taxon>
        <taxon>Alveolata</taxon>
        <taxon>Dinophyceae</taxon>
        <taxon>Prorocentrales</taxon>
        <taxon>Prorocentraceae</taxon>
        <taxon>Prorocentrum</taxon>
    </lineage>
</organism>
<name>A0ABN9QSU8_9DINO</name>
<reference evidence="3" key="1">
    <citation type="submission" date="2023-10" db="EMBL/GenBank/DDBJ databases">
        <authorList>
            <person name="Chen Y."/>
            <person name="Shah S."/>
            <person name="Dougan E. K."/>
            <person name="Thang M."/>
            <person name="Chan C."/>
        </authorList>
    </citation>
    <scope>NUCLEOTIDE SEQUENCE [LARGE SCALE GENOMIC DNA]</scope>
</reference>
<feature type="chain" id="PRO_5045041017" evidence="2">
    <location>
        <begin position="20"/>
        <end position="223"/>
    </location>
</feature>
<accession>A0ABN9QSU8</accession>
<feature type="non-terminal residue" evidence="3">
    <location>
        <position position="1"/>
    </location>
</feature>
<keyword evidence="4" id="KW-1185">Reference proteome</keyword>
<evidence type="ECO:0000256" key="2">
    <source>
        <dbReference type="SAM" id="SignalP"/>
    </source>
</evidence>
<evidence type="ECO:0000313" key="4">
    <source>
        <dbReference type="Proteomes" id="UP001189429"/>
    </source>
</evidence>
<feature type="signal peptide" evidence="2">
    <location>
        <begin position="1"/>
        <end position="19"/>
    </location>
</feature>
<proteinExistence type="predicted"/>
<comment type="caution">
    <text evidence="3">The sequence shown here is derived from an EMBL/GenBank/DDBJ whole genome shotgun (WGS) entry which is preliminary data.</text>
</comment>
<protein>
    <submittedName>
        <fullName evidence="3">Uncharacterized protein</fullName>
    </submittedName>
</protein>
<feature type="region of interest" description="Disordered" evidence="1">
    <location>
        <begin position="23"/>
        <end position="69"/>
    </location>
</feature>
<dbReference type="Proteomes" id="UP001189429">
    <property type="component" value="Unassembled WGS sequence"/>
</dbReference>